<dbReference type="EMBL" id="MEUB01000020">
    <property type="protein sequence ID" value="OGC23162.1"/>
    <property type="molecule type" value="Genomic_DNA"/>
</dbReference>
<comment type="caution">
    <text evidence="1">The sequence shown here is derived from an EMBL/GenBank/DDBJ whole genome shotgun (WGS) entry which is preliminary data.</text>
</comment>
<evidence type="ECO:0000313" key="2">
    <source>
        <dbReference type="Proteomes" id="UP000178417"/>
    </source>
</evidence>
<dbReference type="Proteomes" id="UP000178417">
    <property type="component" value="Unassembled WGS sequence"/>
</dbReference>
<name>A0A1F4SRU2_UNCSA</name>
<dbReference type="STRING" id="1802579.A2310_06070"/>
<evidence type="ECO:0000313" key="1">
    <source>
        <dbReference type="EMBL" id="OGC23162.1"/>
    </source>
</evidence>
<gene>
    <name evidence="1" type="ORF">A2310_06070</name>
</gene>
<protein>
    <submittedName>
        <fullName evidence="1">Uncharacterized protein</fullName>
    </submittedName>
</protein>
<organism evidence="1 2">
    <name type="scientific">candidate division WOR-1 bacterium RIFOXYB2_FULL_37_13</name>
    <dbReference type="NCBI Taxonomy" id="1802579"/>
    <lineage>
        <taxon>Bacteria</taxon>
        <taxon>Bacillati</taxon>
        <taxon>Saganbacteria</taxon>
    </lineage>
</organism>
<reference evidence="1 2" key="1">
    <citation type="journal article" date="2016" name="Nat. Commun.">
        <title>Thousands of microbial genomes shed light on interconnected biogeochemical processes in an aquifer system.</title>
        <authorList>
            <person name="Anantharaman K."/>
            <person name="Brown C.T."/>
            <person name="Hug L.A."/>
            <person name="Sharon I."/>
            <person name="Castelle C.J."/>
            <person name="Probst A.J."/>
            <person name="Thomas B.C."/>
            <person name="Singh A."/>
            <person name="Wilkins M.J."/>
            <person name="Karaoz U."/>
            <person name="Brodie E.L."/>
            <person name="Williams K.H."/>
            <person name="Hubbard S.S."/>
            <person name="Banfield J.F."/>
        </authorList>
    </citation>
    <scope>NUCLEOTIDE SEQUENCE [LARGE SCALE GENOMIC DNA]</scope>
</reference>
<dbReference type="SUPFAM" id="SSF55874">
    <property type="entry name" value="ATPase domain of HSP90 chaperone/DNA topoisomerase II/histidine kinase"/>
    <property type="match status" value="1"/>
</dbReference>
<proteinExistence type="predicted"/>
<accession>A0A1F4SRU2</accession>
<dbReference type="Pfam" id="PF13589">
    <property type="entry name" value="HATPase_c_3"/>
    <property type="match status" value="1"/>
</dbReference>
<dbReference type="AlphaFoldDB" id="A0A1F4SRU2"/>
<sequence length="917" mass="104365">MSGNNLQSRYVSNDEKLVRTFKDKGLLVYSRFNNNIVFLGNNGEKVELNDAHGRLLITDDGLLLETQSKTLPSSYDYDDYSYKKIVFNQDGTVVVIPYLKLDEKEGSLELYLPAPAGDQISVSLPPELPRARTSFSDQAESLLYKQRRKKMVVRVVRGDYVPDTNLELFSYLGAGAVKKLGSEQIIKLHERLEVTEIEARECYFSFLERVWEETSGQLSSAEFCRIADRWEQVFNAMDFREIRRLFRFFDSIDFYQYLHNGRDLLRSDETQKWVTYFLEEDFQVAAAVRYCEPSDYEIPPSDVPSHDLAFYAWINRKSKDWLAKDADYQARAISLFSNKKVDSAYWQKRVRGTIMGPELASNICTREIAQNSRDAGSNVLKISSYLRNRGYTIEHVVEYEDSGKGMTASDIKRALFNIEKREKFGSLRSEDKRSTGGFGIGFKSVFKDADRVVLKSSTGNGKIVEAYCRCVRVDGVFDHVEVESFREIDGNMAGTWVQTVKEIGNKYENDTMAKGFAAEHLFGKQLKRYLGLVRDMKIIHNGTSINEEILSIKSITLPDRGTYSLLEVEEGLERVSHDGLWMNGNKAAYLKYLPDSLKEYFEDSVLELGELEKPTRGRGFALEDEKKIGKIAFILAARKAIKQHLSDRKEFQGFPYNYFSSRTQNADYVEKPIRDDAIAINKGEFFNVDFSKYFGEGENKLAKLLTLVEVVGDDGIKISLRTLRDSVTAAHSSESKELPDIFNSCLVSEKMKERGRAGIADRKTYVKEYDDWKVITEPSADEQRFLAMVNQTLADAGAGDISPHIFKSKNRSANAYGGNGVIWYNQEPLTPRLVTMPPALSGLSLENKSYAWFSWLVSLTGHETAHSWEGRSNFTHGTNPKIDGSFAAWVDRFNKNLAIAGFNPFGTKYDRIPLCQK</sequence>
<dbReference type="Gene3D" id="3.30.565.10">
    <property type="entry name" value="Histidine kinase-like ATPase, C-terminal domain"/>
    <property type="match status" value="1"/>
</dbReference>
<dbReference type="InterPro" id="IPR036890">
    <property type="entry name" value="HATPase_C_sf"/>
</dbReference>